<dbReference type="Proteomes" id="UP001589654">
    <property type="component" value="Unassembled WGS sequence"/>
</dbReference>
<evidence type="ECO:0000313" key="3">
    <source>
        <dbReference type="Proteomes" id="UP001589654"/>
    </source>
</evidence>
<proteinExistence type="predicted"/>
<feature type="signal peptide" evidence="1">
    <location>
        <begin position="1"/>
        <end position="23"/>
    </location>
</feature>
<name>A0ABV5J6Q5_9BACT</name>
<dbReference type="RefSeq" id="WP_379945436.1">
    <property type="nucleotide sequence ID" value="NZ_JBHMEW010000061.1"/>
</dbReference>
<evidence type="ECO:0000313" key="2">
    <source>
        <dbReference type="EMBL" id="MFB9212503.1"/>
    </source>
</evidence>
<evidence type="ECO:0000256" key="1">
    <source>
        <dbReference type="SAM" id="SignalP"/>
    </source>
</evidence>
<gene>
    <name evidence="2" type="ORF">ACFFUR_11860</name>
</gene>
<accession>A0ABV5J6Q5</accession>
<reference evidence="2 3" key="1">
    <citation type="submission" date="2024-09" db="EMBL/GenBank/DDBJ databases">
        <authorList>
            <person name="Sun Q."/>
            <person name="Mori K."/>
        </authorList>
    </citation>
    <scope>NUCLEOTIDE SEQUENCE [LARGE SCALE GENOMIC DNA]</scope>
    <source>
        <strain evidence="2 3">CECT 7682</strain>
    </source>
</reference>
<organism evidence="2 3">
    <name type="scientific">Echinicola jeungdonensis</name>
    <dbReference type="NCBI Taxonomy" id="709343"/>
    <lineage>
        <taxon>Bacteria</taxon>
        <taxon>Pseudomonadati</taxon>
        <taxon>Bacteroidota</taxon>
        <taxon>Cytophagia</taxon>
        <taxon>Cytophagales</taxon>
        <taxon>Cyclobacteriaceae</taxon>
        <taxon>Echinicola</taxon>
    </lineage>
</organism>
<protein>
    <submittedName>
        <fullName evidence="2">Uncharacterized protein</fullName>
    </submittedName>
</protein>
<keyword evidence="1" id="KW-0732">Signal</keyword>
<comment type="caution">
    <text evidence="2">The sequence shown here is derived from an EMBL/GenBank/DDBJ whole genome shotgun (WGS) entry which is preliminary data.</text>
</comment>
<keyword evidence="3" id="KW-1185">Reference proteome</keyword>
<dbReference type="EMBL" id="JBHMEW010000061">
    <property type="protein sequence ID" value="MFB9212503.1"/>
    <property type="molecule type" value="Genomic_DNA"/>
</dbReference>
<feature type="chain" id="PRO_5047262792" evidence="1">
    <location>
        <begin position="24"/>
        <end position="220"/>
    </location>
</feature>
<sequence length="220" mass="25206">MYLNPPFSRLLFNLLFVSIFFFGACQEDSLVNDILVYENDFSGQDLTQIENGKLHVFNEDTVLGNYNNEEVLLQLEGLPRHNIVRVNIDLLVHDSWDGNLKGLGGPDKWYMKLDNMEIINTTFSNSICSYSYCLYQSYPDNYGRHYDPKTGAININLPGLCQYNSESNWTSLYKISKLVYHHGSNLEIILGDQLIQENAENPICDESWSLAKIEVSTLTQ</sequence>